<comment type="subcellular location">
    <subcellularLocation>
        <location evidence="1">Cell membrane</location>
        <topology evidence="1">Lipid-anchor</topology>
        <topology evidence="1">GPI-anchor</topology>
    </subcellularLocation>
    <subcellularLocation>
        <location evidence="2">Secreted</location>
    </subcellularLocation>
</comment>
<feature type="compositionally biased region" description="Low complexity" evidence="16">
    <location>
        <begin position="119"/>
        <end position="136"/>
    </location>
</feature>
<sequence length="367" mass="37866">MRIPMTPLSTLHRLSISVLVASTLIQHFVGAIPHAIYPRQASPIAGLQLPGCALRCLITELVQDGCAGEADFTCHCQGGKLMQASSACIAQGCGSVQRDDADAKVQGWCRSVMADDGGSSIASSSTSASTASRTPSNGQEAAVPTGSSTNTATVSQTSNAIQSTSPASTPTVTSVNPPRSSSQPASETPSPTGTAVPALPGSDSSTLSPGAKAGIGISVSILPIIAGIILIWYIRRLKRQVAAAKTANTTQPLPPTNEAVPRGSQDTGAWSTDANNPYPISPMSPSYPAGMQETTVSNIGYGMVMKKRGHVLSILLERDDEDANSLCVREPVPGQREGLTGPVELDGIGVAISELPATNTPRRSLER</sequence>
<keyword evidence="7" id="KW-0336">GPI-anchor</keyword>
<evidence type="ECO:0000256" key="11">
    <source>
        <dbReference type="ARBA" id="ARBA00023136"/>
    </source>
</evidence>
<dbReference type="RefSeq" id="XP_007690035.1">
    <property type="nucleotide sequence ID" value="XM_007691845.1"/>
</dbReference>
<evidence type="ECO:0000259" key="19">
    <source>
        <dbReference type="PROSITE" id="PS52012"/>
    </source>
</evidence>
<evidence type="ECO:0000256" key="14">
    <source>
        <dbReference type="ARBA" id="ARBA00023288"/>
    </source>
</evidence>
<comment type="similarity">
    <text evidence="3">Belongs to the RBT5 family.</text>
</comment>
<accession>W6ZIM0</accession>
<evidence type="ECO:0000256" key="17">
    <source>
        <dbReference type="SAM" id="Phobius"/>
    </source>
</evidence>
<dbReference type="PROSITE" id="PS52012">
    <property type="entry name" value="CFEM"/>
    <property type="match status" value="1"/>
</dbReference>
<evidence type="ECO:0000256" key="4">
    <source>
        <dbReference type="ARBA" id="ARBA00022475"/>
    </source>
</evidence>
<evidence type="ECO:0000256" key="2">
    <source>
        <dbReference type="ARBA" id="ARBA00004613"/>
    </source>
</evidence>
<feature type="signal peptide" evidence="18">
    <location>
        <begin position="1"/>
        <end position="31"/>
    </location>
</feature>
<evidence type="ECO:0000256" key="15">
    <source>
        <dbReference type="PROSITE-ProRule" id="PRU01356"/>
    </source>
</evidence>
<dbReference type="Pfam" id="PF05730">
    <property type="entry name" value="CFEM"/>
    <property type="match status" value="1"/>
</dbReference>
<dbReference type="GO" id="GO:0098552">
    <property type="term" value="C:side of membrane"/>
    <property type="evidence" value="ECO:0007669"/>
    <property type="project" value="UniProtKB-KW"/>
</dbReference>
<feature type="compositionally biased region" description="Polar residues" evidence="16">
    <location>
        <begin position="264"/>
        <end position="275"/>
    </location>
</feature>
<evidence type="ECO:0000256" key="9">
    <source>
        <dbReference type="ARBA" id="ARBA00022729"/>
    </source>
</evidence>
<dbReference type="AlphaFoldDB" id="W6ZIM0"/>
<comment type="caution">
    <text evidence="15">Lacks conserved residue(s) required for the propagation of feature annotation.</text>
</comment>
<keyword evidence="17" id="KW-1133">Transmembrane helix</keyword>
<keyword evidence="9 18" id="KW-0732">Signal</keyword>
<keyword evidence="8 15" id="KW-0479">Metal-binding</keyword>
<keyword evidence="10 15" id="KW-0408">Iron</keyword>
<dbReference type="InterPro" id="IPR008427">
    <property type="entry name" value="Extracellular_membr_CFEM_dom"/>
</dbReference>
<evidence type="ECO:0000256" key="13">
    <source>
        <dbReference type="ARBA" id="ARBA00023180"/>
    </source>
</evidence>
<feature type="chain" id="PRO_5004887526" description="CFEM domain-containing protein" evidence="18">
    <location>
        <begin position="32"/>
        <end position="367"/>
    </location>
</feature>
<feature type="binding site" description="axial binding residue" evidence="15">
    <location>
        <position position="71"/>
    </location>
    <ligand>
        <name>heme</name>
        <dbReference type="ChEBI" id="CHEBI:30413"/>
    </ligand>
    <ligandPart>
        <name>Fe</name>
        <dbReference type="ChEBI" id="CHEBI:18248"/>
    </ligandPart>
</feature>
<evidence type="ECO:0000256" key="1">
    <source>
        <dbReference type="ARBA" id="ARBA00004609"/>
    </source>
</evidence>
<feature type="compositionally biased region" description="Polar residues" evidence="16">
    <location>
        <begin position="145"/>
        <end position="162"/>
    </location>
</feature>
<keyword evidence="6 15" id="KW-0349">Heme</keyword>
<dbReference type="OrthoDB" id="3767534at2759"/>
<feature type="compositionally biased region" description="Polar residues" evidence="16">
    <location>
        <begin position="183"/>
        <end position="193"/>
    </location>
</feature>
<evidence type="ECO:0000256" key="18">
    <source>
        <dbReference type="SAM" id="SignalP"/>
    </source>
</evidence>
<feature type="domain" description="CFEM" evidence="19">
    <location>
        <begin position="24"/>
        <end position="136"/>
    </location>
</feature>
<keyword evidence="12 15" id="KW-1015">Disulfide bond</keyword>
<keyword evidence="5" id="KW-0964">Secreted</keyword>
<keyword evidence="17" id="KW-0812">Transmembrane</keyword>
<keyword evidence="14" id="KW-0449">Lipoprotein</keyword>
<evidence type="ECO:0000256" key="10">
    <source>
        <dbReference type="ARBA" id="ARBA00023004"/>
    </source>
</evidence>
<keyword evidence="4" id="KW-1003">Cell membrane</keyword>
<evidence type="ECO:0000256" key="7">
    <source>
        <dbReference type="ARBA" id="ARBA00022622"/>
    </source>
</evidence>
<dbReference type="HOGENOM" id="CLU_064325_0_0_1"/>
<dbReference type="GeneID" id="19125182"/>
<evidence type="ECO:0000313" key="20">
    <source>
        <dbReference type="EMBL" id="EUC43426.1"/>
    </source>
</evidence>
<keyword evidence="13" id="KW-0325">Glycoprotein</keyword>
<evidence type="ECO:0000313" key="21">
    <source>
        <dbReference type="Proteomes" id="UP000054032"/>
    </source>
</evidence>
<reference evidence="20 21" key="1">
    <citation type="journal article" date="2013" name="PLoS Genet.">
        <title>Comparative genome structure, secondary metabolite, and effector coding capacity across Cochliobolus pathogens.</title>
        <authorList>
            <person name="Condon B.J."/>
            <person name="Leng Y."/>
            <person name="Wu D."/>
            <person name="Bushley K.E."/>
            <person name="Ohm R.A."/>
            <person name="Otillar R."/>
            <person name="Martin J."/>
            <person name="Schackwitz W."/>
            <person name="Grimwood J."/>
            <person name="MohdZainudin N."/>
            <person name="Xue C."/>
            <person name="Wang R."/>
            <person name="Manning V.A."/>
            <person name="Dhillon B."/>
            <person name="Tu Z.J."/>
            <person name="Steffenson B.J."/>
            <person name="Salamov A."/>
            <person name="Sun H."/>
            <person name="Lowry S."/>
            <person name="LaButti K."/>
            <person name="Han J."/>
            <person name="Copeland A."/>
            <person name="Lindquist E."/>
            <person name="Barry K."/>
            <person name="Schmutz J."/>
            <person name="Baker S.E."/>
            <person name="Ciuffetti L.M."/>
            <person name="Grigoriev I.V."/>
            <person name="Zhong S."/>
            <person name="Turgeon B.G."/>
        </authorList>
    </citation>
    <scope>NUCLEOTIDE SEQUENCE [LARGE SCALE GENOMIC DNA]</scope>
    <source>
        <strain evidence="20 21">ATCC 44560</strain>
    </source>
</reference>
<evidence type="ECO:0000256" key="8">
    <source>
        <dbReference type="ARBA" id="ARBA00022723"/>
    </source>
</evidence>
<dbReference type="PANTHER" id="PTHR37928">
    <property type="entry name" value="CFEM DOMAIN PROTEIN (AFU_ORTHOLOGUE AFUA_6G14090)"/>
    <property type="match status" value="1"/>
</dbReference>
<dbReference type="PANTHER" id="PTHR37928:SF2">
    <property type="entry name" value="GPI ANCHORED CFEM DOMAIN PROTEIN (AFU_ORTHOLOGUE AFUA_6G10580)"/>
    <property type="match status" value="1"/>
</dbReference>
<dbReference type="KEGG" id="bor:COCMIDRAFT_7120"/>
<dbReference type="GO" id="GO:0005886">
    <property type="term" value="C:plasma membrane"/>
    <property type="evidence" value="ECO:0007669"/>
    <property type="project" value="UniProtKB-SubCell"/>
</dbReference>
<feature type="region of interest" description="Disordered" evidence="16">
    <location>
        <begin position="245"/>
        <end position="278"/>
    </location>
</feature>
<dbReference type="GO" id="GO:0005576">
    <property type="term" value="C:extracellular region"/>
    <property type="evidence" value="ECO:0007669"/>
    <property type="project" value="UniProtKB-SubCell"/>
</dbReference>
<dbReference type="EMBL" id="KI964029">
    <property type="protein sequence ID" value="EUC43426.1"/>
    <property type="molecule type" value="Genomic_DNA"/>
</dbReference>
<feature type="disulfide bond" evidence="15">
    <location>
        <begin position="76"/>
        <end position="109"/>
    </location>
</feature>
<evidence type="ECO:0000256" key="16">
    <source>
        <dbReference type="SAM" id="MobiDB-lite"/>
    </source>
</evidence>
<keyword evidence="21" id="KW-1185">Reference proteome</keyword>
<dbReference type="InterPro" id="IPR051735">
    <property type="entry name" value="CFEM_domain"/>
</dbReference>
<dbReference type="GO" id="GO:0046872">
    <property type="term" value="F:metal ion binding"/>
    <property type="evidence" value="ECO:0007669"/>
    <property type="project" value="UniProtKB-UniRule"/>
</dbReference>
<feature type="transmembrane region" description="Helical" evidence="17">
    <location>
        <begin position="213"/>
        <end position="234"/>
    </location>
</feature>
<keyword evidence="11 17" id="KW-0472">Membrane</keyword>
<feature type="region of interest" description="Disordered" evidence="16">
    <location>
        <begin position="117"/>
        <end position="207"/>
    </location>
</feature>
<evidence type="ECO:0000256" key="12">
    <source>
        <dbReference type="ARBA" id="ARBA00023157"/>
    </source>
</evidence>
<feature type="compositionally biased region" description="Low complexity" evidence="16">
    <location>
        <begin position="163"/>
        <end position="182"/>
    </location>
</feature>
<name>W6ZIM0_COCMI</name>
<organism evidence="20 21">
    <name type="scientific">Bipolaris oryzae ATCC 44560</name>
    <dbReference type="NCBI Taxonomy" id="930090"/>
    <lineage>
        <taxon>Eukaryota</taxon>
        <taxon>Fungi</taxon>
        <taxon>Dikarya</taxon>
        <taxon>Ascomycota</taxon>
        <taxon>Pezizomycotina</taxon>
        <taxon>Dothideomycetes</taxon>
        <taxon>Pleosporomycetidae</taxon>
        <taxon>Pleosporales</taxon>
        <taxon>Pleosporineae</taxon>
        <taxon>Pleosporaceae</taxon>
        <taxon>Bipolaris</taxon>
    </lineage>
</organism>
<dbReference type="Proteomes" id="UP000054032">
    <property type="component" value="Unassembled WGS sequence"/>
</dbReference>
<evidence type="ECO:0000256" key="5">
    <source>
        <dbReference type="ARBA" id="ARBA00022525"/>
    </source>
</evidence>
<evidence type="ECO:0000256" key="6">
    <source>
        <dbReference type="ARBA" id="ARBA00022617"/>
    </source>
</evidence>
<protein>
    <recommendedName>
        <fullName evidence="19">CFEM domain-containing protein</fullName>
    </recommendedName>
</protein>
<proteinExistence type="inferred from homology"/>
<evidence type="ECO:0000256" key="3">
    <source>
        <dbReference type="ARBA" id="ARBA00010031"/>
    </source>
</evidence>
<gene>
    <name evidence="20" type="ORF">COCMIDRAFT_7120</name>
</gene>